<feature type="region of interest" description="Disordered" evidence="1">
    <location>
        <begin position="313"/>
        <end position="340"/>
    </location>
</feature>
<comment type="caution">
    <text evidence="3">The sequence shown here is derived from an EMBL/GenBank/DDBJ whole genome shotgun (WGS) entry which is preliminary data.</text>
</comment>
<keyword evidence="2" id="KW-0732">Signal</keyword>
<protein>
    <submittedName>
        <fullName evidence="3">Uncharacterized protein</fullName>
    </submittedName>
</protein>
<feature type="chain" id="PRO_5047284314" evidence="2">
    <location>
        <begin position="25"/>
        <end position="340"/>
    </location>
</feature>
<accession>A0ABQ2ZPB8</accession>
<organism evidence="3 4">
    <name type="scientific">Rhodanobacter panaciterrae</name>
    <dbReference type="NCBI Taxonomy" id="490572"/>
    <lineage>
        <taxon>Bacteria</taxon>
        <taxon>Pseudomonadati</taxon>
        <taxon>Pseudomonadota</taxon>
        <taxon>Gammaproteobacteria</taxon>
        <taxon>Lysobacterales</taxon>
        <taxon>Rhodanobacteraceae</taxon>
        <taxon>Rhodanobacter</taxon>
    </lineage>
</organism>
<evidence type="ECO:0000313" key="4">
    <source>
        <dbReference type="Proteomes" id="UP000621898"/>
    </source>
</evidence>
<gene>
    <name evidence="3" type="ORF">GCM10008098_08970</name>
</gene>
<evidence type="ECO:0000256" key="2">
    <source>
        <dbReference type="SAM" id="SignalP"/>
    </source>
</evidence>
<proteinExistence type="predicted"/>
<keyword evidence="4" id="KW-1185">Reference proteome</keyword>
<sequence length="340" mass="36320">MRYAWIIFGTTLATHLLASSFAIAHTTSPQTGPQPDATSATKAWRMGAVESLAVLHDADALTTAAALAQSLPGDAGQSLGLLDRAAAIAPQAADIGLLDVIQCHTQPGCDALSREARVRGIDPHNGDVWMAALHDATSHADQARIDEALSNMAHSTHFNFYFASLGRRFITGLKRVPTPPSDPTHHADTTDAQRQMLAMSMVAAMAIPAFQDVTHACQPGSAANDARRKTCRDIATSMERGDSLIANMIGLRLQEWTARDAVDHADAVAQRRRLQWRMNQLGALAGTPALPPTKQIATMLAHEREIDGIDTMLTDAGKPLDPPTGWQPPQPQGAHPPSSP</sequence>
<evidence type="ECO:0000256" key="1">
    <source>
        <dbReference type="SAM" id="MobiDB-lite"/>
    </source>
</evidence>
<dbReference type="Proteomes" id="UP000621898">
    <property type="component" value="Unassembled WGS sequence"/>
</dbReference>
<evidence type="ECO:0000313" key="3">
    <source>
        <dbReference type="EMBL" id="GGY19017.1"/>
    </source>
</evidence>
<feature type="signal peptide" evidence="2">
    <location>
        <begin position="1"/>
        <end position="24"/>
    </location>
</feature>
<reference evidence="4" key="1">
    <citation type="journal article" date="2019" name="Int. J. Syst. Evol. Microbiol.">
        <title>The Global Catalogue of Microorganisms (GCM) 10K type strain sequencing project: providing services to taxonomists for standard genome sequencing and annotation.</title>
        <authorList>
            <consortium name="The Broad Institute Genomics Platform"/>
            <consortium name="The Broad Institute Genome Sequencing Center for Infectious Disease"/>
            <person name="Wu L."/>
            <person name="Ma J."/>
        </authorList>
    </citation>
    <scope>NUCLEOTIDE SEQUENCE [LARGE SCALE GENOMIC DNA]</scope>
    <source>
        <strain evidence="4">KCTC 22232</strain>
    </source>
</reference>
<feature type="compositionally biased region" description="Pro residues" evidence="1">
    <location>
        <begin position="320"/>
        <end position="331"/>
    </location>
</feature>
<dbReference type="EMBL" id="BMXT01000001">
    <property type="protein sequence ID" value="GGY19017.1"/>
    <property type="molecule type" value="Genomic_DNA"/>
</dbReference>
<name>A0ABQ2ZPB8_9GAMM</name>